<dbReference type="EMBL" id="AMWN01000006">
    <property type="protein sequence ID" value="EXJ83766.1"/>
    <property type="molecule type" value="Genomic_DNA"/>
</dbReference>
<sequence length="768" mass="84821">MPSPPPKKRPITDFFKPYFKSNVPAKRPSPLIEDAEQQKNPSKDVGLMTTPKAARRSANVHAHTPASSSALSPSSVPGSRASLPIRSPRPHLSVEPPSTYKKPPDFGKAARKDSSSPTPVKPLKTPSFAELPNSTQAVIKNGEVIEILDSDEDDSESLKSLESLDDILGRAKGGHVTSLSSSPEPDETRLEAERLKTLSLFTRGRSNPSMSKEKLRALYARELEHRFDISGILNEHFDDEELEQKVKRSRADFQEAVKASEVETNANLDKKLLAAVATTEDGEAGVSRLMDAVERTEALASNCVFLFFGINGLNDWHHESPARVDFPAGAIPDDLWRPGDDGALSRVFLSGYMAELAAKGRLSDEALNWTFQNVVIEREDDVRSAYIQCLRNASSSWTRTNLTPQDVQTVFQTLGADDVSLQDSVSIQPRHRLLRAPSKRDPKYLLAALELFQSICHDMDFMALSRLTSIVCRIAVDCGLMSDARISCKVEGMLETLLSLPEPTLRSHIAESMVADVGHHLEDAVLQAHLLSHILPTSTTACRVRISLAQCFLLGVDVLKGDKSLKPRISLDILAEHVSTSSSFDTRRRKGPNALDYVALHALTSVLDVAISDGGRPTTFPSRAEEVLFNRSVDRLADSIRSTYISIIDTGASHMTRTEAKDVLQALHWRLLYSVRTELRPKKNIFDGTTRRIQDAEEVRTEDKGKDFMKHFLARRKEKQQGKAQENDLQNTPRNEASATFATATSSGESSACSETEKSIRKQLGLSE</sequence>
<evidence type="ECO:0000313" key="2">
    <source>
        <dbReference type="EMBL" id="EXJ83766.1"/>
    </source>
</evidence>
<dbReference type="OrthoDB" id="5350396at2759"/>
<dbReference type="STRING" id="1182541.W9Y3E8"/>
<organism evidence="2 3">
    <name type="scientific">Capronia coronata CBS 617.96</name>
    <dbReference type="NCBI Taxonomy" id="1182541"/>
    <lineage>
        <taxon>Eukaryota</taxon>
        <taxon>Fungi</taxon>
        <taxon>Dikarya</taxon>
        <taxon>Ascomycota</taxon>
        <taxon>Pezizomycotina</taxon>
        <taxon>Eurotiomycetes</taxon>
        <taxon>Chaetothyriomycetidae</taxon>
        <taxon>Chaetothyriales</taxon>
        <taxon>Herpotrichiellaceae</taxon>
        <taxon>Capronia</taxon>
    </lineage>
</organism>
<reference evidence="2 3" key="1">
    <citation type="submission" date="2013-03" db="EMBL/GenBank/DDBJ databases">
        <title>The Genome Sequence of Capronia coronata CBS 617.96.</title>
        <authorList>
            <consortium name="The Broad Institute Genomics Platform"/>
            <person name="Cuomo C."/>
            <person name="de Hoog S."/>
            <person name="Gorbushina A."/>
            <person name="Walker B."/>
            <person name="Young S.K."/>
            <person name="Zeng Q."/>
            <person name="Gargeya S."/>
            <person name="Fitzgerald M."/>
            <person name="Haas B."/>
            <person name="Abouelleil A."/>
            <person name="Allen A.W."/>
            <person name="Alvarado L."/>
            <person name="Arachchi H.M."/>
            <person name="Berlin A.M."/>
            <person name="Chapman S.B."/>
            <person name="Gainer-Dewar J."/>
            <person name="Goldberg J."/>
            <person name="Griggs A."/>
            <person name="Gujja S."/>
            <person name="Hansen M."/>
            <person name="Howarth C."/>
            <person name="Imamovic A."/>
            <person name="Ireland A."/>
            <person name="Larimer J."/>
            <person name="McCowan C."/>
            <person name="Murphy C."/>
            <person name="Pearson M."/>
            <person name="Poon T.W."/>
            <person name="Priest M."/>
            <person name="Roberts A."/>
            <person name="Saif S."/>
            <person name="Shea T."/>
            <person name="Sisk P."/>
            <person name="Sykes S."/>
            <person name="Wortman J."/>
            <person name="Nusbaum C."/>
            <person name="Birren B."/>
        </authorList>
    </citation>
    <scope>NUCLEOTIDE SEQUENCE [LARGE SCALE GENOMIC DNA]</scope>
    <source>
        <strain evidence="2 3">CBS 617.96</strain>
    </source>
</reference>
<feature type="region of interest" description="Disordered" evidence="1">
    <location>
        <begin position="716"/>
        <end position="768"/>
    </location>
</feature>
<feature type="compositionally biased region" description="Low complexity" evidence="1">
    <location>
        <begin position="736"/>
        <end position="754"/>
    </location>
</feature>
<comment type="caution">
    <text evidence="2">The sequence shown here is derived from an EMBL/GenBank/DDBJ whole genome shotgun (WGS) entry which is preliminary data.</text>
</comment>
<dbReference type="AlphaFoldDB" id="W9Y3E8"/>
<dbReference type="GeneID" id="19162251"/>
<feature type="compositionally biased region" description="Polar residues" evidence="1">
    <location>
        <begin position="722"/>
        <end position="735"/>
    </location>
</feature>
<name>W9Y3E8_9EURO</name>
<evidence type="ECO:0000313" key="3">
    <source>
        <dbReference type="Proteomes" id="UP000019484"/>
    </source>
</evidence>
<dbReference type="eggNOG" id="ENOG502SAE9">
    <property type="taxonomic scope" value="Eukaryota"/>
</dbReference>
<gene>
    <name evidence="2" type="ORF">A1O1_07393</name>
</gene>
<dbReference type="HOGENOM" id="CLU_351610_0_0_1"/>
<feature type="compositionally biased region" description="Basic and acidic residues" evidence="1">
    <location>
        <begin position="102"/>
        <end position="114"/>
    </location>
</feature>
<evidence type="ECO:0000256" key="1">
    <source>
        <dbReference type="SAM" id="MobiDB-lite"/>
    </source>
</evidence>
<protein>
    <submittedName>
        <fullName evidence="2">Uncharacterized protein</fullName>
    </submittedName>
</protein>
<proteinExistence type="predicted"/>
<feature type="region of interest" description="Disordered" evidence="1">
    <location>
        <begin position="1"/>
        <end position="134"/>
    </location>
</feature>
<dbReference type="RefSeq" id="XP_007726452.1">
    <property type="nucleotide sequence ID" value="XM_007728262.1"/>
</dbReference>
<keyword evidence="3" id="KW-1185">Reference proteome</keyword>
<feature type="compositionally biased region" description="Low complexity" evidence="1">
    <location>
        <begin position="62"/>
        <end position="79"/>
    </location>
</feature>
<accession>W9Y3E8</accession>
<dbReference type="Proteomes" id="UP000019484">
    <property type="component" value="Unassembled WGS sequence"/>
</dbReference>